<accession>A0A1F7YZ59</accession>
<name>A0A1F7YZ59_9BACT</name>
<dbReference type="CDD" id="cd21631">
    <property type="entry name" value="RHH_CopG_NikR-like"/>
    <property type="match status" value="1"/>
</dbReference>
<evidence type="ECO:0008006" key="3">
    <source>
        <dbReference type="Google" id="ProtNLM"/>
    </source>
</evidence>
<evidence type="ECO:0000313" key="1">
    <source>
        <dbReference type="EMBL" id="OGM32510.1"/>
    </source>
</evidence>
<dbReference type="EMBL" id="MGGP01000014">
    <property type="protein sequence ID" value="OGM32510.1"/>
    <property type="molecule type" value="Genomic_DNA"/>
</dbReference>
<dbReference type="GO" id="GO:0006355">
    <property type="term" value="P:regulation of DNA-templated transcription"/>
    <property type="evidence" value="ECO:0007669"/>
    <property type="project" value="InterPro"/>
</dbReference>
<protein>
    <recommendedName>
        <fullName evidence="3">Ribbon-helix-helix protein CopG domain-containing protein</fullName>
    </recommendedName>
</protein>
<dbReference type="InterPro" id="IPR010985">
    <property type="entry name" value="Ribbon_hlx_hlx"/>
</dbReference>
<organism evidence="1 2">
    <name type="scientific">Candidatus Woesebacteria bacterium RIFCSPHIGHO2_01_FULL_44_21</name>
    <dbReference type="NCBI Taxonomy" id="1802503"/>
    <lineage>
        <taxon>Bacteria</taxon>
        <taxon>Candidatus Woeseibacteriota</taxon>
    </lineage>
</organism>
<sequence length="86" mass="9545">MPNLVRTTILLPEDLAQAAKMKALQEKKSLSELIRETLEPRVSGAKPAKPAGDPMASLGVFKIGIDKIYNRRSELYEEHLQNKLSG</sequence>
<gene>
    <name evidence="1" type="ORF">A2803_03530</name>
</gene>
<reference evidence="1 2" key="1">
    <citation type="journal article" date="2016" name="Nat. Commun.">
        <title>Thousands of microbial genomes shed light on interconnected biogeochemical processes in an aquifer system.</title>
        <authorList>
            <person name="Anantharaman K."/>
            <person name="Brown C.T."/>
            <person name="Hug L.A."/>
            <person name="Sharon I."/>
            <person name="Castelle C.J."/>
            <person name="Probst A.J."/>
            <person name="Thomas B.C."/>
            <person name="Singh A."/>
            <person name="Wilkins M.J."/>
            <person name="Karaoz U."/>
            <person name="Brodie E.L."/>
            <person name="Williams K.H."/>
            <person name="Hubbard S.S."/>
            <person name="Banfield J.F."/>
        </authorList>
    </citation>
    <scope>NUCLEOTIDE SEQUENCE [LARGE SCALE GENOMIC DNA]</scope>
</reference>
<comment type="caution">
    <text evidence="1">The sequence shown here is derived from an EMBL/GenBank/DDBJ whole genome shotgun (WGS) entry which is preliminary data.</text>
</comment>
<dbReference type="AlphaFoldDB" id="A0A1F7YZ59"/>
<dbReference type="Proteomes" id="UP000178870">
    <property type="component" value="Unassembled WGS sequence"/>
</dbReference>
<dbReference type="SUPFAM" id="SSF47598">
    <property type="entry name" value="Ribbon-helix-helix"/>
    <property type="match status" value="1"/>
</dbReference>
<evidence type="ECO:0000313" key="2">
    <source>
        <dbReference type="Proteomes" id="UP000178870"/>
    </source>
</evidence>
<proteinExistence type="predicted"/>